<protein>
    <submittedName>
        <fullName evidence="4">TetR/AcrR family transcriptional regulator</fullName>
    </submittedName>
</protein>
<name>A0ABX8VLJ8_9MYCO</name>
<dbReference type="Proteomes" id="UP000825367">
    <property type="component" value="Chromosome"/>
</dbReference>
<feature type="domain" description="HTH tetR-type" evidence="3">
    <location>
        <begin position="18"/>
        <end position="78"/>
    </location>
</feature>
<dbReference type="RefSeq" id="WP_096313064.1">
    <property type="nucleotide sequence ID" value="NZ_BAAAVX010000058.1"/>
</dbReference>
<dbReference type="EMBL" id="CP080333">
    <property type="protein sequence ID" value="QYL16973.1"/>
    <property type="molecule type" value="Genomic_DNA"/>
</dbReference>
<evidence type="ECO:0000313" key="5">
    <source>
        <dbReference type="Proteomes" id="UP000825367"/>
    </source>
</evidence>
<keyword evidence="1 2" id="KW-0238">DNA-binding</keyword>
<evidence type="ECO:0000256" key="1">
    <source>
        <dbReference type="ARBA" id="ARBA00023125"/>
    </source>
</evidence>
<dbReference type="Gene3D" id="1.10.357.10">
    <property type="entry name" value="Tetracycline Repressor, domain 2"/>
    <property type="match status" value="1"/>
</dbReference>
<feature type="DNA-binding region" description="H-T-H motif" evidence="2">
    <location>
        <begin position="41"/>
        <end position="60"/>
    </location>
</feature>
<accession>A0ABX8VLJ8</accession>
<proteinExistence type="predicted"/>
<evidence type="ECO:0000256" key="2">
    <source>
        <dbReference type="PROSITE-ProRule" id="PRU00335"/>
    </source>
</evidence>
<sequence length="215" mass="22719">MPAAQRSYGGRTADARRTARQASLRETALDIMAANEWRTATVDKVCAAAGLNKRYFYESFTDLDALAAAVVDAIADDVREATLAAVAGTEGQPLEYQAFVGVSAAVRTLVEDPRRARVLLGGVAASSAFLDHRVAVMHDLTGVLIEHGRRVHDVALERDPLAKVAPAFIVGGSADAILAWVNGAIDVTLDELIAQLATLWLITGNGAAEIARGRA</sequence>
<dbReference type="SUPFAM" id="SSF46689">
    <property type="entry name" value="Homeodomain-like"/>
    <property type="match status" value="1"/>
</dbReference>
<dbReference type="InterPro" id="IPR009057">
    <property type="entry name" value="Homeodomain-like_sf"/>
</dbReference>
<dbReference type="InterPro" id="IPR001647">
    <property type="entry name" value="HTH_TetR"/>
</dbReference>
<dbReference type="PROSITE" id="PS50977">
    <property type="entry name" value="HTH_TETR_2"/>
    <property type="match status" value="1"/>
</dbReference>
<evidence type="ECO:0000313" key="4">
    <source>
        <dbReference type="EMBL" id="QYL16973.1"/>
    </source>
</evidence>
<reference evidence="4 5" key="1">
    <citation type="submission" date="2021-07" db="EMBL/GenBank/DDBJ databases">
        <title>Whole genome sequencing of non-tuberculosis mycobacteria type-strains.</title>
        <authorList>
            <person name="Igarashi Y."/>
            <person name="Osugi A."/>
            <person name="Mitarai S."/>
        </authorList>
    </citation>
    <scope>NUCLEOTIDE SEQUENCE [LARGE SCALE GENOMIC DNA]</scope>
    <source>
        <strain evidence="4 5">JCM 16370</strain>
    </source>
</reference>
<gene>
    <name evidence="4" type="ORF">K0O64_29215</name>
</gene>
<organism evidence="4 5">
    <name type="scientific">Mycolicibacterium pallens</name>
    <dbReference type="NCBI Taxonomy" id="370524"/>
    <lineage>
        <taxon>Bacteria</taxon>
        <taxon>Bacillati</taxon>
        <taxon>Actinomycetota</taxon>
        <taxon>Actinomycetes</taxon>
        <taxon>Mycobacteriales</taxon>
        <taxon>Mycobacteriaceae</taxon>
        <taxon>Mycolicibacterium</taxon>
    </lineage>
</organism>
<evidence type="ECO:0000259" key="3">
    <source>
        <dbReference type="PROSITE" id="PS50977"/>
    </source>
</evidence>
<keyword evidence="5" id="KW-1185">Reference proteome</keyword>